<accession>A0ABW2GPN7</accession>
<reference evidence="3" key="1">
    <citation type="journal article" date="2019" name="Int. J. Syst. Evol. Microbiol.">
        <title>The Global Catalogue of Microorganisms (GCM) 10K type strain sequencing project: providing services to taxonomists for standard genome sequencing and annotation.</title>
        <authorList>
            <consortium name="The Broad Institute Genomics Platform"/>
            <consortium name="The Broad Institute Genome Sequencing Center for Infectious Disease"/>
            <person name="Wu L."/>
            <person name="Ma J."/>
        </authorList>
    </citation>
    <scope>NUCLEOTIDE SEQUENCE [LARGE SCALE GENOMIC DNA]</scope>
    <source>
        <strain evidence="3">CGMCC 1.9106</strain>
    </source>
</reference>
<dbReference type="RefSeq" id="WP_376804797.1">
    <property type="nucleotide sequence ID" value="NZ_JBHTAC010000002.1"/>
</dbReference>
<keyword evidence="3" id="KW-1185">Reference proteome</keyword>
<comment type="caution">
    <text evidence="2">The sequence shown here is derived from an EMBL/GenBank/DDBJ whole genome shotgun (WGS) entry which is preliminary data.</text>
</comment>
<keyword evidence="1" id="KW-0812">Transmembrane</keyword>
<gene>
    <name evidence="2" type="ORF">ACFQO7_02405</name>
</gene>
<feature type="transmembrane region" description="Helical" evidence="1">
    <location>
        <begin position="6"/>
        <end position="27"/>
    </location>
</feature>
<evidence type="ECO:0000313" key="2">
    <source>
        <dbReference type="EMBL" id="MFC7241323.1"/>
    </source>
</evidence>
<name>A0ABW2GPN7_9ACTN</name>
<protein>
    <submittedName>
        <fullName evidence="2">DUF948 domain-containing protein</fullName>
    </submittedName>
</protein>
<sequence length="132" mass="13517">MSGTEIAALVASGAFAMLVLVLAVPILRLRRTVDATTDMIREVTAKTGPLLDNVNNTVGEVNTTVGQVQTTLDGINVQLVRVDAVTGPLSSAAANIAKVADAITGASATPVGKAATLAFGIRRALAARNHRQ</sequence>
<evidence type="ECO:0000313" key="3">
    <source>
        <dbReference type="Proteomes" id="UP001596392"/>
    </source>
</evidence>
<keyword evidence="1" id="KW-1133">Transmembrane helix</keyword>
<evidence type="ECO:0000256" key="1">
    <source>
        <dbReference type="SAM" id="Phobius"/>
    </source>
</evidence>
<dbReference type="Proteomes" id="UP001596392">
    <property type="component" value="Unassembled WGS sequence"/>
</dbReference>
<dbReference type="InterPro" id="IPR009293">
    <property type="entry name" value="UPF0478"/>
</dbReference>
<keyword evidence="1" id="KW-0472">Membrane</keyword>
<dbReference type="EMBL" id="JBHTAC010000002">
    <property type="protein sequence ID" value="MFC7241323.1"/>
    <property type="molecule type" value="Genomic_DNA"/>
</dbReference>
<proteinExistence type="predicted"/>
<dbReference type="Pfam" id="PF06103">
    <property type="entry name" value="DUF948"/>
    <property type="match status" value="1"/>
</dbReference>
<organism evidence="2 3">
    <name type="scientific">Catellatospora aurea</name>
    <dbReference type="NCBI Taxonomy" id="1337874"/>
    <lineage>
        <taxon>Bacteria</taxon>
        <taxon>Bacillati</taxon>
        <taxon>Actinomycetota</taxon>
        <taxon>Actinomycetes</taxon>
        <taxon>Micromonosporales</taxon>
        <taxon>Micromonosporaceae</taxon>
        <taxon>Catellatospora</taxon>
    </lineage>
</organism>